<dbReference type="GO" id="GO:0031410">
    <property type="term" value="C:cytoplasmic vesicle"/>
    <property type="evidence" value="ECO:0007669"/>
    <property type="project" value="UniProtKB-KW"/>
</dbReference>
<keyword evidence="3 8" id="KW-0072">Autophagy</keyword>
<evidence type="ECO:0000256" key="6">
    <source>
        <dbReference type="ARBA" id="ARBA00023329"/>
    </source>
</evidence>
<evidence type="ECO:0000313" key="9">
    <source>
        <dbReference type="EMBL" id="KAG7531425.1"/>
    </source>
</evidence>
<comment type="caution">
    <text evidence="9">The sequence shown here is derived from an EMBL/GenBank/DDBJ whole genome shotgun (WGS) entry which is preliminary data.</text>
</comment>
<evidence type="ECO:0000256" key="3">
    <source>
        <dbReference type="ARBA" id="ARBA00023006"/>
    </source>
</evidence>
<gene>
    <name evidence="9" type="ORF">FFLO_04346</name>
</gene>
<keyword evidence="4" id="KW-0472">Membrane</keyword>
<dbReference type="Gene3D" id="3.10.20.90">
    <property type="entry name" value="Phosphatidylinositol 3-kinase Catalytic Subunit, Chain A, domain 1"/>
    <property type="match status" value="1"/>
</dbReference>
<dbReference type="EMBL" id="JABELV010000091">
    <property type="protein sequence ID" value="KAG7531425.1"/>
    <property type="molecule type" value="Genomic_DNA"/>
</dbReference>
<evidence type="ECO:0000256" key="2">
    <source>
        <dbReference type="ARBA" id="ARBA00007293"/>
    </source>
</evidence>
<evidence type="ECO:0000256" key="1">
    <source>
        <dbReference type="ARBA" id="ARBA00004512"/>
    </source>
</evidence>
<organism evidence="9 10">
    <name type="scientific">Filobasidium floriforme</name>
    <dbReference type="NCBI Taxonomy" id="5210"/>
    <lineage>
        <taxon>Eukaryota</taxon>
        <taxon>Fungi</taxon>
        <taxon>Dikarya</taxon>
        <taxon>Basidiomycota</taxon>
        <taxon>Agaricomycotina</taxon>
        <taxon>Tremellomycetes</taxon>
        <taxon>Filobasidiales</taxon>
        <taxon>Filobasidiaceae</taxon>
        <taxon>Filobasidium</taxon>
    </lineage>
</organism>
<comment type="subcellular location">
    <subcellularLocation>
        <location evidence="1">Cytoplasmic vesicle</location>
        <location evidence="1">Autophagosome membrane</location>
        <topology evidence="1">Lipid-anchor</topology>
    </subcellularLocation>
</comment>
<proteinExistence type="inferred from homology"/>
<comment type="similarity">
    <text evidence="2 8">Belongs to the ATG8 family.</text>
</comment>
<feature type="lipid moiety-binding region" description="Phosphatidylserine amidated glycine; alternate" evidence="7">
    <location>
        <position position="144"/>
    </location>
</feature>
<accession>A0A8K0NSC0</accession>
<dbReference type="PANTHER" id="PTHR10969">
    <property type="entry name" value="MICROTUBULE-ASSOCIATED PROTEINS 1A/1B LIGHT CHAIN 3-RELATED"/>
    <property type="match status" value="1"/>
</dbReference>
<evidence type="ECO:0000256" key="7">
    <source>
        <dbReference type="PIRSR" id="PIRSR604241-50"/>
    </source>
</evidence>
<dbReference type="GO" id="GO:0006914">
    <property type="term" value="P:autophagy"/>
    <property type="evidence" value="ECO:0007669"/>
    <property type="project" value="UniProtKB-KW"/>
</dbReference>
<dbReference type="InterPro" id="IPR004241">
    <property type="entry name" value="Atg8-like"/>
</dbReference>
<reference evidence="9" key="1">
    <citation type="submission" date="2020-04" db="EMBL/GenBank/DDBJ databases">
        <title>Analysis of mating type loci in Filobasidium floriforme.</title>
        <authorList>
            <person name="Nowrousian M."/>
        </authorList>
    </citation>
    <scope>NUCLEOTIDE SEQUENCE</scope>
    <source>
        <strain evidence="9">CBS 6242</strain>
    </source>
</reference>
<evidence type="ECO:0000313" key="10">
    <source>
        <dbReference type="Proteomes" id="UP000812966"/>
    </source>
</evidence>
<dbReference type="CDD" id="cd16128">
    <property type="entry name" value="Ubl_ATG8"/>
    <property type="match status" value="1"/>
</dbReference>
<keyword evidence="5 7" id="KW-0449">Lipoprotein</keyword>
<dbReference type="AlphaFoldDB" id="A0A8K0NSC0"/>
<dbReference type="SUPFAM" id="SSF54236">
    <property type="entry name" value="Ubiquitin-like"/>
    <property type="match status" value="1"/>
</dbReference>
<name>A0A8K0NSC0_9TREE</name>
<evidence type="ECO:0000256" key="4">
    <source>
        <dbReference type="ARBA" id="ARBA00023136"/>
    </source>
</evidence>
<evidence type="ECO:0000256" key="8">
    <source>
        <dbReference type="RuleBase" id="RU004384"/>
    </source>
</evidence>
<dbReference type="Proteomes" id="UP000812966">
    <property type="component" value="Unassembled WGS sequence"/>
</dbReference>
<dbReference type="GO" id="GO:0000421">
    <property type="term" value="C:autophagosome membrane"/>
    <property type="evidence" value="ECO:0007669"/>
    <property type="project" value="UniProtKB-SubCell"/>
</dbReference>
<evidence type="ECO:0000256" key="5">
    <source>
        <dbReference type="ARBA" id="ARBA00023288"/>
    </source>
</evidence>
<sequence length="154" mass="17257">MPADQSYHFHAPLPTSRLSLVNSAELIYRNLFCTDCQSSTLVASRACSHFGHIIDSHQVICEKVEKSDISDIDKKKYLVPADLTVGQFVYVIRKRIKLAPEKAIFIFVDEILPPTAALMSTIYEEHKDEDGFLYVSYSGENTFGKGLRVVLGDA</sequence>
<keyword evidence="10" id="KW-1185">Reference proteome</keyword>
<dbReference type="Pfam" id="PF02991">
    <property type="entry name" value="ATG8"/>
    <property type="match status" value="1"/>
</dbReference>
<keyword evidence="6" id="KW-0968">Cytoplasmic vesicle</keyword>
<dbReference type="InterPro" id="IPR029071">
    <property type="entry name" value="Ubiquitin-like_domsf"/>
</dbReference>
<protein>
    <recommendedName>
        <fullName evidence="8">Autophagy-related protein</fullName>
    </recommendedName>
</protein>